<dbReference type="Proteomes" id="UP000465609">
    <property type="component" value="Chromosome"/>
</dbReference>
<dbReference type="EMBL" id="AP022577">
    <property type="protein sequence ID" value="BBX82243.1"/>
    <property type="molecule type" value="Genomic_DNA"/>
</dbReference>
<keyword evidence="2" id="KW-1185">Reference proteome</keyword>
<organism evidence="1 2">
    <name type="scientific">Mycolicibacterium aubagnense</name>
    <dbReference type="NCBI Taxonomy" id="319707"/>
    <lineage>
        <taxon>Bacteria</taxon>
        <taxon>Bacillati</taxon>
        <taxon>Actinomycetota</taxon>
        <taxon>Actinomycetes</taxon>
        <taxon>Mycobacteriales</taxon>
        <taxon>Mycobacteriaceae</taxon>
        <taxon>Mycolicibacterium</taxon>
    </lineage>
</organism>
<evidence type="ECO:0000313" key="2">
    <source>
        <dbReference type="Proteomes" id="UP000465609"/>
    </source>
</evidence>
<gene>
    <name evidence="1" type="ORF">MAUB_01160</name>
</gene>
<dbReference type="RefSeq" id="WP_234884476.1">
    <property type="nucleotide sequence ID" value="NZ_AP022577.1"/>
</dbReference>
<reference evidence="1 2" key="1">
    <citation type="journal article" date="2019" name="Emerg. Microbes Infect.">
        <title>Comprehensive subspecies identification of 175 nontuberculous mycobacteria species based on 7547 genomic profiles.</title>
        <authorList>
            <person name="Matsumoto Y."/>
            <person name="Kinjo T."/>
            <person name="Motooka D."/>
            <person name="Nabeya D."/>
            <person name="Jung N."/>
            <person name="Uechi K."/>
            <person name="Horii T."/>
            <person name="Iida T."/>
            <person name="Fujita J."/>
            <person name="Nakamura S."/>
        </authorList>
    </citation>
    <scope>NUCLEOTIDE SEQUENCE [LARGE SCALE GENOMIC DNA]</scope>
    <source>
        <strain evidence="1 2">JCM 15296</strain>
    </source>
</reference>
<accession>A0ABN5YL10</accession>
<name>A0ABN5YL10_9MYCO</name>
<proteinExistence type="predicted"/>
<protein>
    <submittedName>
        <fullName evidence="1">Uncharacterized protein</fullName>
    </submittedName>
</protein>
<sequence>MSVTMPFTSDAAIEARPAPAQLRVVPPLPAARRSDGLIKVRMSPLVMGDPDSLDGNEDGLSEAVVDQQLIVDYTGALARRTAVSIRDNTVEQIDNRHDHPQAVACLRCAVLGAGEHRTLAITLLEILARSNADEEWNNDLEKCTTIKMISRLRRLAVSSAHMEEIHGTYWGAVMLMCLRIERADFELLDYLTRKYQPSRVLNVHTRESLAAYHLAMVTCPWISRDGRPIVAVRRNAVAVRLGVVAANVAMGDLPQWLDHLPVPAL</sequence>
<evidence type="ECO:0000313" key="1">
    <source>
        <dbReference type="EMBL" id="BBX82243.1"/>
    </source>
</evidence>